<dbReference type="GO" id="GO:0005524">
    <property type="term" value="F:ATP binding"/>
    <property type="evidence" value="ECO:0007669"/>
    <property type="project" value="InterPro"/>
</dbReference>
<feature type="domain" description="Protein kinase" evidence="1">
    <location>
        <begin position="1"/>
        <end position="320"/>
    </location>
</feature>
<dbReference type="InterPro" id="IPR011009">
    <property type="entry name" value="Kinase-like_dom_sf"/>
</dbReference>
<dbReference type="GO" id="GO:0004672">
    <property type="term" value="F:protein kinase activity"/>
    <property type="evidence" value="ECO:0007669"/>
    <property type="project" value="InterPro"/>
</dbReference>
<evidence type="ECO:0000313" key="2">
    <source>
        <dbReference type="EMBL" id="QHE59805.1"/>
    </source>
</evidence>
<evidence type="ECO:0000313" key="3">
    <source>
        <dbReference type="Proteomes" id="UP000465062"/>
    </source>
</evidence>
<organism evidence="2 3">
    <name type="scientific">Rossellomorea vietnamensis</name>
    <dbReference type="NCBI Taxonomy" id="218284"/>
    <lineage>
        <taxon>Bacteria</taxon>
        <taxon>Bacillati</taxon>
        <taxon>Bacillota</taxon>
        <taxon>Bacilli</taxon>
        <taxon>Bacillales</taxon>
        <taxon>Bacillaceae</taxon>
        <taxon>Rossellomorea</taxon>
    </lineage>
</organism>
<dbReference type="SUPFAM" id="SSF56112">
    <property type="entry name" value="Protein kinase-like (PK-like)"/>
    <property type="match status" value="1"/>
</dbReference>
<dbReference type="PROSITE" id="PS50011">
    <property type="entry name" value="PROTEIN_KINASE_DOM"/>
    <property type="match status" value="1"/>
</dbReference>
<dbReference type="Proteomes" id="UP000465062">
    <property type="component" value="Chromosome"/>
</dbReference>
<dbReference type="KEGG" id="bvq:FHE72_01175"/>
<proteinExistence type="predicted"/>
<name>A0A6I6UAT8_9BACI</name>
<evidence type="ECO:0000259" key="1">
    <source>
        <dbReference type="PROSITE" id="PS50011"/>
    </source>
</evidence>
<reference evidence="2 3" key="1">
    <citation type="submission" date="2019-06" db="EMBL/GenBank/DDBJ databases">
        <title>An operon consisting of a P-type ATPase gene and a transcriptional regular gene given the different cadmium resistance in Bacillus vietamensis 151-6 and Bacillus marisflavi 151-25.</title>
        <authorList>
            <person name="Yu X."/>
        </authorList>
    </citation>
    <scope>NUCLEOTIDE SEQUENCE [LARGE SCALE GENOMIC DNA]</scope>
    <source>
        <strain evidence="2 3">151-6</strain>
    </source>
</reference>
<dbReference type="InterPro" id="IPR002575">
    <property type="entry name" value="Aminoglycoside_PTrfase"/>
</dbReference>
<protein>
    <submittedName>
        <fullName evidence="2">Phosphotransferase</fullName>
    </submittedName>
</protein>
<dbReference type="PANTHER" id="PTHR21310">
    <property type="entry name" value="AMINOGLYCOSIDE PHOSPHOTRANSFERASE-RELATED-RELATED"/>
    <property type="match status" value="1"/>
</dbReference>
<dbReference type="AlphaFoldDB" id="A0A6I6UAT8"/>
<dbReference type="Pfam" id="PF01636">
    <property type="entry name" value="APH"/>
    <property type="match status" value="1"/>
</dbReference>
<dbReference type="InterPro" id="IPR051678">
    <property type="entry name" value="AGP_Transferase"/>
</dbReference>
<sequence length="320" mass="38041">MKDEKLVIKDLLSKDLKSHIILKIEKLDISYGHVCWKIKTHKGNFLLKIAERKTDNHHFLNEIYAQRLAIESGMKVQRVLVAKEVPNSLNKNYYIQEWLPGSDAQKSISNFSGLEKQQFSWEFGETLAKLHSIKGDFFSEDLLGEKKTSSWRELVTNRLEKLLHENREVCVLDNKTIDNMEEKCNRLLQNLSDNIEPGFTHRDLYLSNVLVADNKFLNIIDFEHARFYDPLWDFVKVEAWIFRKFPELRAGFYKGYSNKFPWENEYDFRITLYEGIEFLAAFPYFGKKFPDRRMLAMFNYELQEWINIKSIKFEGEFFGK</sequence>
<keyword evidence="2" id="KW-0808">Transferase</keyword>
<dbReference type="RefSeq" id="WP_159360964.1">
    <property type="nucleotide sequence ID" value="NZ_CP047394.1"/>
</dbReference>
<dbReference type="InterPro" id="IPR000719">
    <property type="entry name" value="Prot_kinase_dom"/>
</dbReference>
<accession>A0A6I6UAT8</accession>
<gene>
    <name evidence="2" type="ORF">FHE72_01175</name>
</gene>
<dbReference type="EMBL" id="CP047394">
    <property type="protein sequence ID" value="QHE59805.1"/>
    <property type="molecule type" value="Genomic_DNA"/>
</dbReference>
<dbReference type="Gene3D" id="3.90.1200.10">
    <property type="match status" value="1"/>
</dbReference>